<organism evidence="1 2">
    <name type="scientific">Populus alba x Populus x berolinensis</name>
    <dbReference type="NCBI Taxonomy" id="444605"/>
    <lineage>
        <taxon>Eukaryota</taxon>
        <taxon>Viridiplantae</taxon>
        <taxon>Streptophyta</taxon>
        <taxon>Embryophyta</taxon>
        <taxon>Tracheophyta</taxon>
        <taxon>Spermatophyta</taxon>
        <taxon>Magnoliopsida</taxon>
        <taxon>eudicotyledons</taxon>
        <taxon>Gunneridae</taxon>
        <taxon>Pentapetalae</taxon>
        <taxon>rosids</taxon>
        <taxon>fabids</taxon>
        <taxon>Malpighiales</taxon>
        <taxon>Salicaceae</taxon>
        <taxon>Saliceae</taxon>
        <taxon>Populus</taxon>
    </lineage>
</organism>
<dbReference type="Proteomes" id="UP001164929">
    <property type="component" value="Chromosome 11"/>
</dbReference>
<proteinExistence type="predicted"/>
<keyword evidence="2" id="KW-1185">Reference proteome</keyword>
<evidence type="ECO:0000313" key="2">
    <source>
        <dbReference type="Proteomes" id="UP001164929"/>
    </source>
</evidence>
<accession>A0AAD6Q627</accession>
<comment type="caution">
    <text evidence="1">The sequence shown here is derived from an EMBL/GenBank/DDBJ whole genome shotgun (WGS) entry which is preliminary data.</text>
</comment>
<dbReference type="AlphaFoldDB" id="A0AAD6Q627"/>
<gene>
    <name evidence="1" type="ORF">NC653_028261</name>
</gene>
<reference evidence="1" key="1">
    <citation type="journal article" date="2023" name="Mol. Ecol. Resour.">
        <title>Chromosome-level genome assembly of a triploid poplar Populus alba 'Berolinensis'.</title>
        <authorList>
            <person name="Chen S."/>
            <person name="Yu Y."/>
            <person name="Wang X."/>
            <person name="Wang S."/>
            <person name="Zhang T."/>
            <person name="Zhou Y."/>
            <person name="He R."/>
            <person name="Meng N."/>
            <person name="Wang Y."/>
            <person name="Liu W."/>
            <person name="Liu Z."/>
            <person name="Liu J."/>
            <person name="Guo Q."/>
            <person name="Huang H."/>
            <person name="Sederoff R.R."/>
            <person name="Wang G."/>
            <person name="Qu G."/>
            <person name="Chen S."/>
        </authorList>
    </citation>
    <scope>NUCLEOTIDE SEQUENCE</scope>
    <source>
        <strain evidence="1">SC-2020</strain>
    </source>
</reference>
<name>A0AAD6Q627_9ROSI</name>
<sequence>MFLDERGMLEVENSFTFTEIYAVEKQIQDLQLQLQSRKELLSAKQQDFISLSIETVSLMENKSEFDL</sequence>
<evidence type="ECO:0000313" key="1">
    <source>
        <dbReference type="EMBL" id="KAJ6980391.1"/>
    </source>
</evidence>
<protein>
    <submittedName>
        <fullName evidence="1">Uncharacterized protein</fullName>
    </submittedName>
</protein>
<dbReference type="EMBL" id="JAQIZT010000011">
    <property type="protein sequence ID" value="KAJ6980391.1"/>
    <property type="molecule type" value="Genomic_DNA"/>
</dbReference>